<evidence type="ECO:0000256" key="1">
    <source>
        <dbReference type="SAM" id="MobiDB-lite"/>
    </source>
</evidence>
<evidence type="ECO:0000313" key="4">
    <source>
        <dbReference type="Proteomes" id="UP000067689"/>
    </source>
</evidence>
<dbReference type="CDD" id="cd00657">
    <property type="entry name" value="Ferritin_like"/>
    <property type="match status" value="1"/>
</dbReference>
<dbReference type="InterPro" id="IPR012347">
    <property type="entry name" value="Ferritin-like"/>
</dbReference>
<dbReference type="SUPFAM" id="SSF47240">
    <property type="entry name" value="Ferritin-like"/>
    <property type="match status" value="1"/>
</dbReference>
<accession>A0A0U4CFQ2</accession>
<feature type="region of interest" description="Disordered" evidence="1">
    <location>
        <begin position="1"/>
        <end position="32"/>
    </location>
</feature>
<dbReference type="AlphaFoldDB" id="A0A0U4CFQ2"/>
<dbReference type="InterPro" id="IPR009078">
    <property type="entry name" value="Ferritin-like_SF"/>
</dbReference>
<dbReference type="PATRIC" id="fig|2041.4.peg.1219"/>
<dbReference type="RefSeq" id="WP_067855857.1">
    <property type="nucleotide sequence ID" value="NZ_CP011502.1"/>
</dbReference>
<organism evidence="3 4">
    <name type="scientific">Aeromicrobium erythreum</name>
    <dbReference type="NCBI Taxonomy" id="2041"/>
    <lineage>
        <taxon>Bacteria</taxon>
        <taxon>Bacillati</taxon>
        <taxon>Actinomycetota</taxon>
        <taxon>Actinomycetes</taxon>
        <taxon>Propionibacteriales</taxon>
        <taxon>Nocardioidaceae</taxon>
        <taxon>Aeromicrobium</taxon>
    </lineage>
</organism>
<dbReference type="STRING" id="2041.AERYTH_05870"/>
<dbReference type="Gene3D" id="1.20.1260.10">
    <property type="match status" value="1"/>
</dbReference>
<dbReference type="Pfam" id="PF13794">
    <property type="entry name" value="MiaE_2"/>
    <property type="match status" value="1"/>
</dbReference>
<feature type="domain" description="Ferritin-like" evidence="2">
    <location>
        <begin position="36"/>
        <end position="219"/>
    </location>
</feature>
<dbReference type="InterPro" id="IPR059125">
    <property type="entry name" value="Ferritin_actino"/>
</dbReference>
<dbReference type="EMBL" id="CP011502">
    <property type="protein sequence ID" value="ALX04261.1"/>
    <property type="molecule type" value="Genomic_DNA"/>
</dbReference>
<sequence>MAHHAESSDPSAPKDAAAPPDDTPAAPVASALDDPEYRRGVVELLGVLAFGEISACERLVADSQMAPDLRSKVEVATMAAAEFDHFEVLRDRLVEMGEDPFDAMEPFAATFGDFHRKTKPADFLEGLVKAFVGDGLAADFYREIAAYLDPVTRTTVIDTLSGTGHSEFVVEQVRAAIEADPRVGGRLALWGRRLMGEALRQAQTLVAERDALSAVLVGGVETPGLDLTAISRMFTRITEAHTERMARLGLAA</sequence>
<dbReference type="OrthoDB" id="3728083at2"/>
<evidence type="ECO:0000313" key="3">
    <source>
        <dbReference type="EMBL" id="ALX04261.1"/>
    </source>
</evidence>
<proteinExistence type="predicted"/>
<name>A0A0U4CFQ2_9ACTN</name>
<keyword evidence="4" id="KW-1185">Reference proteome</keyword>
<evidence type="ECO:0000259" key="2">
    <source>
        <dbReference type="Pfam" id="PF13794"/>
    </source>
</evidence>
<feature type="compositionally biased region" description="Low complexity" evidence="1">
    <location>
        <begin position="8"/>
        <end position="31"/>
    </location>
</feature>
<protein>
    <submittedName>
        <fullName evidence="3">Hydroxylase</fullName>
    </submittedName>
</protein>
<gene>
    <name evidence="3" type="ORF">AERYTH_05870</name>
</gene>
<reference evidence="3 4" key="1">
    <citation type="journal article" date="1991" name="Int. J. Syst. Bacteriol.">
        <title>Description of the erythromycin-producing bacterium Arthrobacter sp. strain NRRL B-3381 as Aeromicrobium erythreum gen. nov., sp. nov.</title>
        <authorList>
            <person name="Miller E.S."/>
            <person name="Woese C.R."/>
            <person name="Brenner S."/>
        </authorList>
    </citation>
    <scope>NUCLEOTIDE SEQUENCE [LARGE SCALE GENOMIC DNA]</scope>
    <source>
        <strain evidence="3 4">AR18</strain>
    </source>
</reference>
<dbReference type="Proteomes" id="UP000067689">
    <property type="component" value="Chromosome"/>
</dbReference>
<dbReference type="KEGG" id="aer:AERYTH_05870"/>